<dbReference type="STRING" id="545697.HMPREF0216_00076"/>
<organism evidence="2 3">
    <name type="scientific">Clostridium celatum DSM 1785</name>
    <dbReference type="NCBI Taxonomy" id="545697"/>
    <lineage>
        <taxon>Bacteria</taxon>
        <taxon>Bacillati</taxon>
        <taxon>Bacillota</taxon>
        <taxon>Clostridia</taxon>
        <taxon>Eubacteriales</taxon>
        <taxon>Clostridiaceae</taxon>
        <taxon>Clostridium</taxon>
    </lineage>
</organism>
<feature type="transmembrane region" description="Helical" evidence="1">
    <location>
        <begin position="7"/>
        <end position="26"/>
    </location>
</feature>
<keyword evidence="1" id="KW-0472">Membrane</keyword>
<reference evidence="2 3" key="1">
    <citation type="submission" date="2012-05" db="EMBL/GenBank/DDBJ databases">
        <authorList>
            <person name="Weinstock G."/>
            <person name="Sodergren E."/>
            <person name="Lobos E.A."/>
            <person name="Fulton L."/>
            <person name="Fulton R."/>
            <person name="Courtney L."/>
            <person name="Fronick C."/>
            <person name="O'Laughlin M."/>
            <person name="Godfrey J."/>
            <person name="Wilson R.M."/>
            <person name="Miner T."/>
            <person name="Farmer C."/>
            <person name="Delehaunty K."/>
            <person name="Cordes M."/>
            <person name="Minx P."/>
            <person name="Tomlinson C."/>
            <person name="Chen J."/>
            <person name="Wollam A."/>
            <person name="Pepin K.H."/>
            <person name="Bhonagiri V."/>
            <person name="Zhang X."/>
            <person name="Suruliraj S."/>
            <person name="Warren W."/>
            <person name="Mitreva M."/>
            <person name="Mardis E.R."/>
            <person name="Wilson R.K."/>
        </authorList>
    </citation>
    <scope>NUCLEOTIDE SEQUENCE [LARGE SCALE GENOMIC DNA]</scope>
    <source>
        <strain evidence="2 3">DSM 1785</strain>
    </source>
</reference>
<proteinExistence type="predicted"/>
<dbReference type="RefSeq" id="WP_005209756.1">
    <property type="nucleotide sequence ID" value="NZ_KB291598.1"/>
</dbReference>
<dbReference type="HOGENOM" id="CLU_975585_0_0_9"/>
<accession>L1QNV1</accession>
<evidence type="ECO:0000256" key="1">
    <source>
        <dbReference type="SAM" id="Phobius"/>
    </source>
</evidence>
<dbReference type="EMBL" id="AMEZ01000003">
    <property type="protein sequence ID" value="EKY29668.1"/>
    <property type="molecule type" value="Genomic_DNA"/>
</dbReference>
<keyword evidence="3" id="KW-1185">Reference proteome</keyword>
<evidence type="ECO:0000313" key="3">
    <source>
        <dbReference type="Proteomes" id="UP000010420"/>
    </source>
</evidence>
<keyword evidence="1" id="KW-0812">Transmembrane</keyword>
<gene>
    <name evidence="2" type="ORF">HMPREF0216_00076</name>
</gene>
<protein>
    <submittedName>
        <fullName evidence="2">Uncharacterized protein</fullName>
    </submittedName>
</protein>
<sequence>MSNQKKFLIRVFITFICVVFLSSTSINCSINLNSIKNIEDNPIPPEIESDDFSSKTPSNYDALTNFKIARYYLLSSKSFTSESTGYIKASGFSQSIKGSKKYDGENYFSEAISYSIFKQLANRIFYNGNDITILQGTHISKDTASWNGKSEIISKDEYRKRYGGLPTAFIRYIVDSNTILSKHIEKKDNNLYTLSFSLNPLLATKAYVNEIMTSSGSVETPIFNSIIMYVTIDNNWIIQEMTIVENYDIKLSFLPGTQNATSKITETFSNINGTVILSTDELLKG</sequence>
<name>L1QNV1_9CLOT</name>
<keyword evidence="1" id="KW-1133">Transmembrane helix</keyword>
<dbReference type="PATRIC" id="fig|545697.3.peg.77"/>
<evidence type="ECO:0000313" key="2">
    <source>
        <dbReference type="EMBL" id="EKY29668.1"/>
    </source>
</evidence>
<dbReference type="AlphaFoldDB" id="L1QNV1"/>
<dbReference type="Proteomes" id="UP000010420">
    <property type="component" value="Unassembled WGS sequence"/>
</dbReference>
<comment type="caution">
    <text evidence="2">The sequence shown here is derived from an EMBL/GenBank/DDBJ whole genome shotgun (WGS) entry which is preliminary data.</text>
</comment>